<keyword evidence="1" id="KW-0732">Signal</keyword>
<comment type="caution">
    <text evidence="2">The sequence shown here is derived from an EMBL/GenBank/DDBJ whole genome shotgun (WGS) entry which is preliminary data.</text>
</comment>
<keyword evidence="3" id="KW-1185">Reference proteome</keyword>
<dbReference type="AlphaFoldDB" id="A0A0N1I089"/>
<dbReference type="VEuPathDB" id="FungiDB:AB675_8668"/>
<feature type="signal peptide" evidence="1">
    <location>
        <begin position="1"/>
        <end position="24"/>
    </location>
</feature>
<evidence type="ECO:0000256" key="1">
    <source>
        <dbReference type="SAM" id="SignalP"/>
    </source>
</evidence>
<feature type="chain" id="PRO_5005873670" evidence="1">
    <location>
        <begin position="25"/>
        <end position="356"/>
    </location>
</feature>
<accession>A0A0N1I089</accession>
<reference evidence="2 3" key="1">
    <citation type="submission" date="2015-06" db="EMBL/GenBank/DDBJ databases">
        <title>Draft genome of the ant-associated black yeast Phialophora attae CBS 131958.</title>
        <authorList>
            <person name="Moreno L.F."/>
            <person name="Stielow B.J."/>
            <person name="de Hoog S."/>
            <person name="Vicente V.A."/>
            <person name="Weiss V.A."/>
            <person name="de Vries M."/>
            <person name="Cruz L.M."/>
            <person name="Souza E.M."/>
        </authorList>
    </citation>
    <scope>NUCLEOTIDE SEQUENCE [LARGE SCALE GENOMIC DNA]</scope>
    <source>
        <strain evidence="2 3">CBS 131958</strain>
    </source>
</reference>
<protein>
    <submittedName>
        <fullName evidence="2">Uncharacterized protein</fullName>
    </submittedName>
</protein>
<evidence type="ECO:0000313" key="3">
    <source>
        <dbReference type="Proteomes" id="UP000038010"/>
    </source>
</evidence>
<gene>
    <name evidence="2" type="ORF">AB675_8668</name>
</gene>
<proteinExistence type="predicted"/>
<name>A0A0N1I089_9EURO</name>
<dbReference type="GeneID" id="28741013"/>
<organism evidence="2 3">
    <name type="scientific">Cyphellophora attinorum</name>
    <dbReference type="NCBI Taxonomy" id="1664694"/>
    <lineage>
        <taxon>Eukaryota</taxon>
        <taxon>Fungi</taxon>
        <taxon>Dikarya</taxon>
        <taxon>Ascomycota</taxon>
        <taxon>Pezizomycotina</taxon>
        <taxon>Eurotiomycetes</taxon>
        <taxon>Chaetothyriomycetidae</taxon>
        <taxon>Chaetothyriales</taxon>
        <taxon>Cyphellophoraceae</taxon>
        <taxon>Cyphellophora</taxon>
    </lineage>
</organism>
<dbReference type="Proteomes" id="UP000038010">
    <property type="component" value="Unassembled WGS sequence"/>
</dbReference>
<evidence type="ECO:0000313" key="2">
    <source>
        <dbReference type="EMBL" id="KPI44787.1"/>
    </source>
</evidence>
<sequence length="356" mass="40040">MCKFWASVAIVLFALWSWVTFNQAISPADEFALARLDWANQTCVNLSSIAEQFATLRVNIADFQTATVRHNELIAQYNSLQLEEIDFSLYRASIEKRDAPAFHIKQKIYESRASIASLLEEIVEILKDIRPRLSKHDQFCSGRALRTLPRIVKFFRGWGYDNPGMPPPLKAPTEENVSAMKVEEPLDNDPSDMAALLFSPAIDVDPPAPQFQTCAARNIDADTTSPDAESTPHPRATWVRSRPPWLPPWACQFSVYDSQGDLTHVFEGHCGQHESVRYKMIPETFAQCMKHGAEQGGSHAITADEHLVNGLFDDAIKGLRSKIPPRASESRLEDSPEEAARPVITTNDYEWVMLRG</sequence>
<dbReference type="EMBL" id="LFJN01000003">
    <property type="protein sequence ID" value="KPI44787.1"/>
    <property type="molecule type" value="Genomic_DNA"/>
</dbReference>
<dbReference type="RefSeq" id="XP_018004750.1">
    <property type="nucleotide sequence ID" value="XM_018149133.1"/>
</dbReference>